<reference evidence="1" key="1">
    <citation type="journal article" date="2015" name="Nature">
        <title>Complex archaea that bridge the gap between prokaryotes and eukaryotes.</title>
        <authorList>
            <person name="Spang A."/>
            <person name="Saw J.H."/>
            <person name="Jorgensen S.L."/>
            <person name="Zaremba-Niedzwiedzka K."/>
            <person name="Martijn J."/>
            <person name="Lind A.E."/>
            <person name="van Eijk R."/>
            <person name="Schleper C."/>
            <person name="Guy L."/>
            <person name="Ettema T.J."/>
        </authorList>
    </citation>
    <scope>NUCLEOTIDE SEQUENCE</scope>
</reference>
<gene>
    <name evidence="1" type="ORF">LCGC14_0390040</name>
</gene>
<proteinExistence type="predicted"/>
<organism evidence="1">
    <name type="scientific">marine sediment metagenome</name>
    <dbReference type="NCBI Taxonomy" id="412755"/>
    <lineage>
        <taxon>unclassified sequences</taxon>
        <taxon>metagenomes</taxon>
        <taxon>ecological metagenomes</taxon>
    </lineage>
</organism>
<comment type="caution">
    <text evidence="1">The sequence shown here is derived from an EMBL/GenBank/DDBJ whole genome shotgun (WGS) entry which is preliminary data.</text>
</comment>
<evidence type="ECO:0000313" key="1">
    <source>
        <dbReference type="EMBL" id="KKN74487.1"/>
    </source>
</evidence>
<sequence>MSRGGFKVNKNSYEYARSERVDWLDTFADEYAKTTKGKSAVEVARERSQISIHDQVSSIVSDTQHATVESKVQDMQERAGLTDYLKRMAADDTDDQEDVVVFAKFGPKMQDDILSFIKHKISAYRGQTTVPALQHDVLDTFSQHGIQPQDVNNEDVACCISALIVDELKMNPPTDVSSPDLGRVDNFESDDNEVDFFEGIMPATG</sequence>
<protein>
    <submittedName>
        <fullName evidence="1">Uncharacterized protein</fullName>
    </submittedName>
</protein>
<dbReference type="EMBL" id="LAZR01000325">
    <property type="protein sequence ID" value="KKN74487.1"/>
    <property type="molecule type" value="Genomic_DNA"/>
</dbReference>
<dbReference type="AlphaFoldDB" id="A0A0F9THU7"/>
<name>A0A0F9THU7_9ZZZZ</name>
<accession>A0A0F9THU7</accession>